<evidence type="ECO:0000313" key="1">
    <source>
        <dbReference type="Ensembl" id="ENSRFEP00010006448.1"/>
    </source>
</evidence>
<accession>A0A671E467</accession>
<dbReference type="Proteomes" id="UP000472240">
    <property type="component" value="Chromosome 1"/>
</dbReference>
<reference evidence="1 2" key="2">
    <citation type="journal article" date="2018" name="Annu Rev Anim Biosci">
        <title>Bat Biology, Genomes, and the Bat1K Project: To Generate Chromosome-Level Genomes for All Living Bat Species.</title>
        <authorList>
            <person name="Teeling E.C."/>
            <person name="Vernes S.C."/>
            <person name="Davalos L.M."/>
            <person name="Ray D.A."/>
            <person name="Gilbert M.T.P."/>
            <person name="Myers E."/>
        </authorList>
    </citation>
    <scope>NUCLEOTIDE SEQUENCE</scope>
</reference>
<name>A0A671E467_RHIFE</name>
<protein>
    <submittedName>
        <fullName evidence="1">Uncharacterized protein</fullName>
    </submittedName>
</protein>
<evidence type="ECO:0000313" key="2">
    <source>
        <dbReference type="Proteomes" id="UP000472240"/>
    </source>
</evidence>
<reference evidence="2" key="3">
    <citation type="submission" date="2018-12" db="EMBL/GenBank/DDBJ databases">
        <title>G10K-VGP greater horseshoe bat female genome, primary haplotype.</title>
        <authorList>
            <person name="Teeling E."/>
            <person name="Myers G."/>
            <person name="Vernes S."/>
            <person name="Pippel M."/>
            <person name="Winkler S."/>
            <person name="Fedrigo O."/>
            <person name="Rhie A."/>
            <person name="Koren S."/>
            <person name="Phillippy A."/>
            <person name="Lewin H."/>
            <person name="Damas J."/>
            <person name="Howe K."/>
            <person name="Mountcastle J."/>
            <person name="Jarvis E.D."/>
        </authorList>
    </citation>
    <scope>NUCLEOTIDE SEQUENCE [LARGE SCALE GENOMIC DNA]</scope>
</reference>
<reference evidence="1 2" key="1">
    <citation type="journal article" date="2015" name="Annu Rev Anim Biosci">
        <title>The Genome 10K Project: a way forward.</title>
        <authorList>
            <person name="Koepfli K.P."/>
            <person name="Paten B."/>
            <person name="O'Brien S.J."/>
            <person name="Koepfli K.P."/>
            <person name="Paten B."/>
            <person name="Antunes A."/>
            <person name="Belov K."/>
            <person name="Bustamante C."/>
            <person name="Castoe T.A."/>
            <person name="Clawson H."/>
            <person name="Crawford A.J."/>
            <person name="Diekhans M."/>
            <person name="Distel D."/>
            <person name="Durbin R."/>
            <person name="Earl D."/>
            <person name="Fujita M.K."/>
            <person name="Gamble T."/>
            <person name="Georges A."/>
            <person name="Gemmell N."/>
            <person name="Gilbert M.T."/>
            <person name="Graves J.M."/>
            <person name="Green R.E."/>
            <person name="Hickey G."/>
            <person name="Jarvis E.D."/>
            <person name="Johnson W."/>
            <person name="Komissarov A."/>
            <person name="Korf I."/>
            <person name="Kuhn R."/>
            <person name="Larkin D.M."/>
            <person name="Lewin H."/>
            <person name="Lopez J.V."/>
            <person name="Ma J."/>
            <person name="Marques-Bonet T."/>
            <person name="Miller W."/>
            <person name="Murphy R."/>
            <person name="Pevzner P."/>
            <person name="Shapiro B."/>
            <person name="Steiner C."/>
            <person name="Tamazian G."/>
            <person name="Venkatesh B."/>
            <person name="Wang J."/>
            <person name="Wayne R."/>
            <person name="Wiley E."/>
            <person name="Yang H."/>
            <person name="Zhang G."/>
            <person name="Haussler D."/>
            <person name="Ryder O."/>
            <person name="O'Brien S.J."/>
        </authorList>
    </citation>
    <scope>NUCLEOTIDE SEQUENCE</scope>
</reference>
<dbReference type="Ensembl" id="ENSRFET00010007069.1">
    <property type="protein sequence ID" value="ENSRFEP00010006448.1"/>
    <property type="gene ID" value="ENSRFEG00010004397.1"/>
</dbReference>
<dbReference type="InParanoid" id="A0A671E467"/>
<dbReference type="AlphaFoldDB" id="A0A671E467"/>
<keyword evidence="2" id="KW-1185">Reference proteome</keyword>
<reference evidence="1" key="5">
    <citation type="submission" date="2025-09" db="UniProtKB">
        <authorList>
            <consortium name="Ensembl"/>
        </authorList>
    </citation>
    <scope>IDENTIFICATION</scope>
</reference>
<reference evidence="1" key="4">
    <citation type="submission" date="2025-08" db="UniProtKB">
        <authorList>
            <consortium name="Ensembl"/>
        </authorList>
    </citation>
    <scope>IDENTIFICATION</scope>
</reference>
<organism evidence="1 2">
    <name type="scientific">Rhinolophus ferrumequinum</name>
    <name type="common">Greater horseshoe bat</name>
    <dbReference type="NCBI Taxonomy" id="59479"/>
    <lineage>
        <taxon>Eukaryota</taxon>
        <taxon>Metazoa</taxon>
        <taxon>Chordata</taxon>
        <taxon>Craniata</taxon>
        <taxon>Vertebrata</taxon>
        <taxon>Euteleostomi</taxon>
        <taxon>Mammalia</taxon>
        <taxon>Eutheria</taxon>
        <taxon>Laurasiatheria</taxon>
        <taxon>Chiroptera</taxon>
        <taxon>Yinpterochiroptera</taxon>
        <taxon>Rhinolophoidea</taxon>
        <taxon>Rhinolophidae</taxon>
        <taxon>Rhinolophinae</taxon>
        <taxon>Rhinolophus</taxon>
    </lineage>
</organism>
<sequence>MHPGLTPGTHTAEINIFTDLFAECHRNHRILKRVGHCNSLELVYRAKCLREKGPEGRRILLWLRWERARTPAYKEIFRSLK</sequence>
<proteinExistence type="predicted"/>